<dbReference type="EMBL" id="NMUH01000197">
    <property type="protein sequence ID" value="MQL74242.1"/>
    <property type="molecule type" value="Genomic_DNA"/>
</dbReference>
<evidence type="ECO:0000313" key="2">
    <source>
        <dbReference type="Proteomes" id="UP000652761"/>
    </source>
</evidence>
<sequence length="224" mass="25292">MVHGPLDGWQLSSILLAGGVARAFSKQVIPVFHHISNSPTTICRSRNQPQNSRQQKVKINSKDNSESELIFLFRRDKTLDFFGYSPVDMKNVLPLIQYEIKFMSCRRCFFSSSVCHRHGITYRQCEELNAGLSATEESSTLSSRISIRLQEEDEIVCGEQACASSEEPQNSWFVSVDRGGTRSSGKPDIFGELGLLTFVREGDLKVKTRDIWKVANPKKMHTNS</sequence>
<comment type="caution">
    <text evidence="1">The sequence shown here is derived from an EMBL/GenBank/DDBJ whole genome shotgun (WGS) entry which is preliminary data.</text>
</comment>
<name>A0A843TP61_COLES</name>
<organism evidence="1 2">
    <name type="scientific">Colocasia esculenta</name>
    <name type="common">Wild taro</name>
    <name type="synonym">Arum esculentum</name>
    <dbReference type="NCBI Taxonomy" id="4460"/>
    <lineage>
        <taxon>Eukaryota</taxon>
        <taxon>Viridiplantae</taxon>
        <taxon>Streptophyta</taxon>
        <taxon>Embryophyta</taxon>
        <taxon>Tracheophyta</taxon>
        <taxon>Spermatophyta</taxon>
        <taxon>Magnoliopsida</taxon>
        <taxon>Liliopsida</taxon>
        <taxon>Araceae</taxon>
        <taxon>Aroideae</taxon>
        <taxon>Colocasieae</taxon>
        <taxon>Colocasia</taxon>
    </lineage>
</organism>
<gene>
    <name evidence="1" type="ORF">Taro_006598</name>
</gene>
<keyword evidence="2" id="KW-1185">Reference proteome</keyword>
<accession>A0A843TP61</accession>
<dbReference type="AlphaFoldDB" id="A0A843TP61"/>
<dbReference type="Proteomes" id="UP000652761">
    <property type="component" value="Unassembled WGS sequence"/>
</dbReference>
<proteinExistence type="predicted"/>
<protein>
    <submittedName>
        <fullName evidence="1">Uncharacterized protein</fullName>
    </submittedName>
</protein>
<reference evidence="1" key="1">
    <citation type="submission" date="2017-07" db="EMBL/GenBank/DDBJ databases">
        <title>Taro Niue Genome Assembly and Annotation.</title>
        <authorList>
            <person name="Atibalentja N."/>
            <person name="Keating K."/>
            <person name="Fields C.J."/>
        </authorList>
    </citation>
    <scope>NUCLEOTIDE SEQUENCE</scope>
    <source>
        <strain evidence="1">Niue_2</strain>
        <tissue evidence="1">Leaf</tissue>
    </source>
</reference>
<evidence type="ECO:0000313" key="1">
    <source>
        <dbReference type="EMBL" id="MQL74242.1"/>
    </source>
</evidence>